<dbReference type="InterPro" id="IPR027417">
    <property type="entry name" value="P-loop_NTPase"/>
</dbReference>
<dbReference type="RefSeq" id="WP_190945906.1">
    <property type="nucleotide sequence ID" value="NZ_JACJSI010000226.1"/>
</dbReference>
<accession>A0ABR8E0V0</accession>
<organism evidence="2 3">
    <name type="scientific">Nostoc flagelliforme FACHB-838</name>
    <dbReference type="NCBI Taxonomy" id="2692904"/>
    <lineage>
        <taxon>Bacteria</taxon>
        <taxon>Bacillati</taxon>
        <taxon>Cyanobacteriota</taxon>
        <taxon>Cyanophyceae</taxon>
        <taxon>Nostocales</taxon>
        <taxon>Nostocaceae</taxon>
        <taxon>Nostoc</taxon>
    </lineage>
</organism>
<evidence type="ECO:0000313" key="2">
    <source>
        <dbReference type="EMBL" id="MBD2535038.1"/>
    </source>
</evidence>
<gene>
    <name evidence="2" type="ORF">H6G97_38715</name>
</gene>
<comment type="caution">
    <text evidence="2">The sequence shown here is derived from an EMBL/GenBank/DDBJ whole genome shotgun (WGS) entry which is preliminary data.</text>
</comment>
<dbReference type="InterPro" id="IPR002182">
    <property type="entry name" value="NB-ARC"/>
</dbReference>
<dbReference type="SUPFAM" id="SSF52540">
    <property type="entry name" value="P-loop containing nucleoside triphosphate hydrolases"/>
    <property type="match status" value="1"/>
</dbReference>
<sequence length="313" mass="36051">MGKTTLSVKLAEEVQEEFEFVIWRSLRNAPMIDTLLAQIISFVSNQQEVSLPNTLDNQLSRLMEYLCQHRCLLVLDNVETILQSGVKAGRYQKRYEAYSQLINRVADERHQSCLLLTSREKPIGLSAREDNVSSVRSLQLTGLHKQEVQTILNIKGLAQSESECKQLTEYYAGNPLALRIAATTIHSLFDGDVAKFLEQGTVVFGDIWELLDQQFNRLSALEQQVMYWLAINREWTTIAQLRKDIIPGVSHRELMEALESLLGRSLVEQQSASFTQQPVVMEYMTEQRQRFSNIIDKRIPKHHHHVEINKQQE</sequence>
<evidence type="ECO:0000313" key="3">
    <source>
        <dbReference type="Proteomes" id="UP000623440"/>
    </source>
</evidence>
<feature type="domain" description="NB-ARC" evidence="1">
    <location>
        <begin position="1"/>
        <end position="137"/>
    </location>
</feature>
<keyword evidence="3" id="KW-1185">Reference proteome</keyword>
<name>A0ABR8E0V0_9NOSO</name>
<evidence type="ECO:0000259" key="1">
    <source>
        <dbReference type="Pfam" id="PF00931"/>
    </source>
</evidence>
<proteinExistence type="predicted"/>
<dbReference type="Pfam" id="PF00931">
    <property type="entry name" value="NB-ARC"/>
    <property type="match status" value="1"/>
</dbReference>
<protein>
    <recommendedName>
        <fullName evidence="1">NB-ARC domain-containing protein</fullName>
    </recommendedName>
</protein>
<reference evidence="2 3" key="1">
    <citation type="journal article" date="2020" name="ISME J.">
        <title>Comparative genomics reveals insights into cyanobacterial evolution and habitat adaptation.</title>
        <authorList>
            <person name="Chen M.Y."/>
            <person name="Teng W.K."/>
            <person name="Zhao L."/>
            <person name="Hu C.X."/>
            <person name="Zhou Y.K."/>
            <person name="Han B.P."/>
            <person name="Song L.R."/>
            <person name="Shu W.S."/>
        </authorList>
    </citation>
    <scope>NUCLEOTIDE SEQUENCE [LARGE SCALE GENOMIC DNA]</scope>
    <source>
        <strain evidence="2 3">FACHB-838</strain>
    </source>
</reference>
<dbReference type="Proteomes" id="UP000623440">
    <property type="component" value="Unassembled WGS sequence"/>
</dbReference>
<dbReference type="EMBL" id="JACJSI010000226">
    <property type="protein sequence ID" value="MBD2535038.1"/>
    <property type="molecule type" value="Genomic_DNA"/>
</dbReference>
<dbReference type="Gene3D" id="3.40.50.300">
    <property type="entry name" value="P-loop containing nucleotide triphosphate hydrolases"/>
    <property type="match status" value="1"/>
</dbReference>